<feature type="compositionally biased region" description="Polar residues" evidence="2">
    <location>
        <begin position="128"/>
        <end position="138"/>
    </location>
</feature>
<feature type="signal peptide" evidence="3">
    <location>
        <begin position="1"/>
        <end position="20"/>
    </location>
</feature>
<dbReference type="SUPFAM" id="SSF56574">
    <property type="entry name" value="Serpins"/>
    <property type="match status" value="1"/>
</dbReference>
<evidence type="ECO:0000313" key="5">
    <source>
        <dbReference type="Proteomes" id="UP000504632"/>
    </source>
</evidence>
<dbReference type="Gene3D" id="3.30.497.10">
    <property type="entry name" value="Antithrombin, subunit I, domain 2"/>
    <property type="match status" value="2"/>
</dbReference>
<dbReference type="InterPro" id="IPR042185">
    <property type="entry name" value="Serpin_sf_2"/>
</dbReference>
<dbReference type="Gene3D" id="2.30.39.10">
    <property type="entry name" value="Alpha-1-antitrypsin, domain 1"/>
    <property type="match status" value="1"/>
</dbReference>
<dbReference type="GO" id="GO:0005615">
    <property type="term" value="C:extracellular space"/>
    <property type="evidence" value="ECO:0007669"/>
    <property type="project" value="InterPro"/>
</dbReference>
<dbReference type="InterPro" id="IPR000215">
    <property type="entry name" value="Serpin_fam"/>
</dbReference>
<organism evidence="5 6">
    <name type="scientific">Chanos chanos</name>
    <name type="common">Milkfish</name>
    <name type="synonym">Mugil chanos</name>
    <dbReference type="NCBI Taxonomy" id="29144"/>
    <lineage>
        <taxon>Eukaryota</taxon>
        <taxon>Metazoa</taxon>
        <taxon>Chordata</taxon>
        <taxon>Craniata</taxon>
        <taxon>Vertebrata</taxon>
        <taxon>Euteleostomi</taxon>
        <taxon>Actinopterygii</taxon>
        <taxon>Neopterygii</taxon>
        <taxon>Teleostei</taxon>
        <taxon>Ostariophysi</taxon>
        <taxon>Gonorynchiformes</taxon>
        <taxon>Chanidae</taxon>
        <taxon>Chanos</taxon>
    </lineage>
</organism>
<dbReference type="RefSeq" id="XP_030626496.1">
    <property type="nucleotide sequence ID" value="XM_030770636.1"/>
</dbReference>
<dbReference type="InterPro" id="IPR042178">
    <property type="entry name" value="Serpin_sf_1"/>
</dbReference>
<keyword evidence="5" id="KW-1185">Reference proteome</keyword>
<dbReference type="PANTHER" id="PTHR11461:SF372">
    <property type="entry name" value="ACCESSORY GLAND PROTEIN ACP76A-RELATED"/>
    <property type="match status" value="1"/>
</dbReference>
<dbReference type="GeneID" id="115809116"/>
<evidence type="ECO:0000256" key="2">
    <source>
        <dbReference type="SAM" id="MobiDB-lite"/>
    </source>
</evidence>
<name>A0A6J2V5L4_CHACN</name>
<evidence type="ECO:0000256" key="1">
    <source>
        <dbReference type="RuleBase" id="RU000411"/>
    </source>
</evidence>
<dbReference type="InParanoid" id="A0A6J2V5L4"/>
<dbReference type="InterPro" id="IPR036186">
    <property type="entry name" value="Serpin_sf"/>
</dbReference>
<evidence type="ECO:0000259" key="4">
    <source>
        <dbReference type="SMART" id="SM00093"/>
    </source>
</evidence>
<gene>
    <name evidence="6" type="primary">LOC115809116</name>
</gene>
<reference evidence="6" key="1">
    <citation type="submission" date="2025-08" db="UniProtKB">
        <authorList>
            <consortium name="RefSeq"/>
        </authorList>
    </citation>
    <scope>IDENTIFICATION</scope>
</reference>
<feature type="chain" id="PRO_5027010319" evidence="3">
    <location>
        <begin position="21"/>
        <end position="373"/>
    </location>
</feature>
<sequence>MCSIIVLATLLISFGASTTAKELEKTQKAAESPVDDLTTLCDDLAFGLYANLGAERPGKNLLFSPLGLVSALVKLARLSHAHTRSEILDALGLGNRTEAAVERALSALRALETSLAEQKVDAQLDIQTTLPLNSSNQETGEKERPHQVERVPSTTESSDKVTLTNIVHFKGKWEQPFDSRQTVKWRFQAGGGEVVEVPMMFRDDSEELRMLYDTNCSTTVVGLPYSGRLASLLLLPRTELRTLELCLSISKMNFWLSNLKTGLAEIRFPKFAMKKLYTLESLLKSTGVQSIFSKSANLADHLEEKDLDLSQALHEVELVVDETKSKERGTSDVTLGFSEPHRIVFDRPFIIIVYDEITGFIVLIGKILDPTEE</sequence>
<evidence type="ECO:0000256" key="3">
    <source>
        <dbReference type="SAM" id="SignalP"/>
    </source>
</evidence>
<feature type="domain" description="Serpin" evidence="4">
    <location>
        <begin position="46"/>
        <end position="370"/>
    </location>
</feature>
<dbReference type="SMART" id="SM00093">
    <property type="entry name" value="SERPIN"/>
    <property type="match status" value="1"/>
</dbReference>
<dbReference type="GO" id="GO:0004867">
    <property type="term" value="F:serine-type endopeptidase inhibitor activity"/>
    <property type="evidence" value="ECO:0007669"/>
    <property type="project" value="InterPro"/>
</dbReference>
<dbReference type="Proteomes" id="UP000504632">
    <property type="component" value="Chromosome 4"/>
</dbReference>
<dbReference type="PROSITE" id="PS00284">
    <property type="entry name" value="SERPIN"/>
    <property type="match status" value="1"/>
</dbReference>
<feature type="compositionally biased region" description="Basic and acidic residues" evidence="2">
    <location>
        <begin position="139"/>
        <end position="149"/>
    </location>
</feature>
<dbReference type="PANTHER" id="PTHR11461">
    <property type="entry name" value="SERINE PROTEASE INHIBITOR, SERPIN"/>
    <property type="match status" value="1"/>
</dbReference>
<comment type="similarity">
    <text evidence="1">Belongs to the serpin family.</text>
</comment>
<keyword evidence="3" id="KW-0732">Signal</keyword>
<dbReference type="InterPro" id="IPR023796">
    <property type="entry name" value="Serpin_dom"/>
</dbReference>
<evidence type="ECO:0000313" key="6">
    <source>
        <dbReference type="RefSeq" id="XP_030626496.1"/>
    </source>
</evidence>
<dbReference type="OrthoDB" id="671595at2759"/>
<dbReference type="AlphaFoldDB" id="A0A6J2V5L4"/>
<protein>
    <submittedName>
        <fullName evidence="6">Alpha-1-antitrypsin-like protein CM55-MS</fullName>
    </submittedName>
</protein>
<dbReference type="InterPro" id="IPR023795">
    <property type="entry name" value="Serpin_CS"/>
</dbReference>
<dbReference type="Pfam" id="PF00079">
    <property type="entry name" value="Serpin"/>
    <property type="match status" value="2"/>
</dbReference>
<accession>A0A6J2V5L4</accession>
<feature type="region of interest" description="Disordered" evidence="2">
    <location>
        <begin position="128"/>
        <end position="155"/>
    </location>
</feature>
<proteinExistence type="inferred from homology"/>